<evidence type="ECO:0000256" key="6">
    <source>
        <dbReference type="ARBA" id="ARBA00023136"/>
    </source>
</evidence>
<reference evidence="9 10" key="1">
    <citation type="submission" date="2019-03" db="EMBL/GenBank/DDBJ databases">
        <title>Genomic Encyclopedia of Type Strains, Phase IV (KMG-IV): sequencing the most valuable type-strain genomes for metagenomic binning, comparative biology and taxonomic classification.</title>
        <authorList>
            <person name="Goeker M."/>
        </authorList>
    </citation>
    <scope>NUCLEOTIDE SEQUENCE [LARGE SCALE GENOMIC DNA]</scope>
    <source>
        <strain evidence="9 10">DSM 15264</strain>
    </source>
</reference>
<dbReference type="InterPro" id="IPR004681">
    <property type="entry name" value="TRAP_DctM"/>
</dbReference>
<feature type="transmembrane region" description="Helical" evidence="7">
    <location>
        <begin position="6"/>
        <end position="36"/>
    </location>
</feature>
<feature type="transmembrane region" description="Helical" evidence="7">
    <location>
        <begin position="217"/>
        <end position="239"/>
    </location>
</feature>
<evidence type="ECO:0000256" key="3">
    <source>
        <dbReference type="ARBA" id="ARBA00022519"/>
    </source>
</evidence>
<evidence type="ECO:0000313" key="10">
    <source>
        <dbReference type="Proteomes" id="UP000294772"/>
    </source>
</evidence>
<dbReference type="Pfam" id="PF06808">
    <property type="entry name" value="DctM"/>
    <property type="match status" value="1"/>
</dbReference>
<keyword evidence="7" id="KW-0813">Transport</keyword>
<dbReference type="PANTHER" id="PTHR33362">
    <property type="entry name" value="SIALIC ACID TRAP TRANSPORTER PERMEASE PROTEIN SIAT-RELATED"/>
    <property type="match status" value="1"/>
</dbReference>
<evidence type="ECO:0000256" key="4">
    <source>
        <dbReference type="ARBA" id="ARBA00022692"/>
    </source>
</evidence>
<gene>
    <name evidence="9" type="ORF">EV676_103358</name>
</gene>
<name>A0AA46HWN0_9BURK</name>
<feature type="domain" description="TRAP C4-dicarboxylate transport system permease DctM subunit" evidence="8">
    <location>
        <begin position="8"/>
        <end position="420"/>
    </location>
</feature>
<feature type="transmembrane region" description="Helical" evidence="7">
    <location>
        <begin position="405"/>
        <end position="425"/>
    </location>
</feature>
<feature type="transmembrane region" description="Helical" evidence="7">
    <location>
        <begin position="95"/>
        <end position="116"/>
    </location>
</feature>
<dbReference type="RefSeq" id="WP_132764464.1">
    <property type="nucleotide sequence ID" value="NZ_CP110416.1"/>
</dbReference>
<feature type="transmembrane region" description="Helical" evidence="7">
    <location>
        <begin position="174"/>
        <end position="196"/>
    </location>
</feature>
<feature type="transmembrane region" description="Helical" evidence="7">
    <location>
        <begin position="312"/>
        <end position="330"/>
    </location>
</feature>
<sequence length="431" mass="45751">MTAASYGFLALLALIFARVPIGIALGIVGFAGIALLHDIEPALALIAHATKEGTLNFSLAVLPLFVLMGNFVTRARLSEELFAAAYAFLGHRRGGLALTSVVACGGFSAVCGSSLATAATMAKVSMPSMRRYRYDDGLATGCIAAGGTLGILIPPSVMLLVYGVQTDTHIGKLFAAGVIPGLIGILGYMAAIWYTTWRDPRQGPPGERSSWPQRWQALRNVGGVVLLFVIMMGGLYAGVFTPTEAAGVGAGCGFLFALARRALTWRVLYEVLVDTARTTAAIFVVLIGALVFSEFVNLTGIHEGFVERITGLGVPGWVVILVLVAIYLVLGCALESLSMILLTVPLFFPIITQLGYDPVWFGIVVVVAVEIGLITPPIGVNVFVLRSVVPDVSTATIFRGVLPFFYADVARILLLALVPSLSLWLPNLFFD</sequence>
<keyword evidence="2" id="KW-1003">Cell membrane</keyword>
<feature type="transmembrane region" description="Helical" evidence="7">
    <location>
        <begin position="137"/>
        <end position="162"/>
    </location>
</feature>
<feature type="transmembrane region" description="Helical" evidence="7">
    <location>
        <begin position="245"/>
        <end position="263"/>
    </location>
</feature>
<dbReference type="PANTHER" id="PTHR33362:SF5">
    <property type="entry name" value="C4-DICARBOXYLATE TRAP TRANSPORTER LARGE PERMEASE PROTEIN DCTM"/>
    <property type="match status" value="1"/>
</dbReference>
<organism evidence="9 10">
    <name type="scientific">Caldimonas thermodepolymerans</name>
    <dbReference type="NCBI Taxonomy" id="215580"/>
    <lineage>
        <taxon>Bacteria</taxon>
        <taxon>Pseudomonadati</taxon>
        <taxon>Pseudomonadota</taxon>
        <taxon>Betaproteobacteria</taxon>
        <taxon>Burkholderiales</taxon>
        <taxon>Sphaerotilaceae</taxon>
        <taxon>Caldimonas</taxon>
    </lineage>
</organism>
<dbReference type="GO" id="GO:0022857">
    <property type="term" value="F:transmembrane transporter activity"/>
    <property type="evidence" value="ECO:0007669"/>
    <property type="project" value="UniProtKB-UniRule"/>
</dbReference>
<evidence type="ECO:0000256" key="2">
    <source>
        <dbReference type="ARBA" id="ARBA00022475"/>
    </source>
</evidence>
<dbReference type="Proteomes" id="UP000294772">
    <property type="component" value="Unassembled WGS sequence"/>
</dbReference>
<comment type="similarity">
    <text evidence="7">Belongs to the TRAP transporter large permease family.</text>
</comment>
<protein>
    <recommendedName>
        <fullName evidence="7">TRAP transporter large permease protein</fullName>
    </recommendedName>
</protein>
<keyword evidence="6 7" id="KW-0472">Membrane</keyword>
<dbReference type="EMBL" id="SLXF01000003">
    <property type="protein sequence ID" value="TCP08325.1"/>
    <property type="molecule type" value="Genomic_DNA"/>
</dbReference>
<keyword evidence="3 7" id="KW-0997">Cell inner membrane</keyword>
<keyword evidence="4 7" id="KW-0812">Transmembrane</keyword>
<dbReference type="GO" id="GO:0005886">
    <property type="term" value="C:plasma membrane"/>
    <property type="evidence" value="ECO:0007669"/>
    <property type="project" value="UniProtKB-SubCell"/>
</dbReference>
<comment type="subcellular location">
    <subcellularLocation>
        <location evidence="1 7">Cell inner membrane</location>
        <topology evidence="1 7">Multi-pass membrane protein</topology>
    </subcellularLocation>
</comment>
<feature type="transmembrane region" description="Helical" evidence="7">
    <location>
        <begin position="360"/>
        <end position="384"/>
    </location>
</feature>
<dbReference type="AlphaFoldDB" id="A0AA46HWN0"/>
<feature type="transmembrane region" description="Helical" evidence="7">
    <location>
        <begin position="275"/>
        <end position="292"/>
    </location>
</feature>
<evidence type="ECO:0000313" key="9">
    <source>
        <dbReference type="EMBL" id="TCP08325.1"/>
    </source>
</evidence>
<feature type="transmembrane region" description="Helical" evidence="7">
    <location>
        <begin position="337"/>
        <end position="354"/>
    </location>
</feature>
<dbReference type="InterPro" id="IPR010656">
    <property type="entry name" value="DctM"/>
</dbReference>
<comment type="subunit">
    <text evidence="7">The complex comprises the extracytoplasmic solute receptor protein and the two transmembrane proteins.</text>
</comment>
<comment type="caution">
    <text evidence="9">The sequence shown here is derived from an EMBL/GenBank/DDBJ whole genome shotgun (WGS) entry which is preliminary data.</text>
</comment>
<evidence type="ECO:0000256" key="5">
    <source>
        <dbReference type="ARBA" id="ARBA00022989"/>
    </source>
</evidence>
<evidence type="ECO:0000256" key="7">
    <source>
        <dbReference type="RuleBase" id="RU369079"/>
    </source>
</evidence>
<proteinExistence type="inferred from homology"/>
<dbReference type="NCBIfam" id="TIGR00786">
    <property type="entry name" value="dctM"/>
    <property type="match status" value="1"/>
</dbReference>
<comment type="function">
    <text evidence="7">Part of the tripartite ATP-independent periplasmic (TRAP) transport system.</text>
</comment>
<keyword evidence="5 7" id="KW-1133">Transmembrane helix</keyword>
<evidence type="ECO:0000259" key="8">
    <source>
        <dbReference type="Pfam" id="PF06808"/>
    </source>
</evidence>
<evidence type="ECO:0000256" key="1">
    <source>
        <dbReference type="ARBA" id="ARBA00004429"/>
    </source>
</evidence>
<accession>A0AA46HWN0</accession>
<feature type="transmembrane region" description="Helical" evidence="7">
    <location>
        <begin position="57"/>
        <end position="75"/>
    </location>
</feature>
<dbReference type="PIRSF" id="PIRSF006066">
    <property type="entry name" value="HI0050"/>
    <property type="match status" value="1"/>
</dbReference>